<sequence>MNKNTKLGWLFTSPYLIFTFIFFLLPLLWSFWLALTSWNMISPEVEFVGIKNFIDAVKSPAIQSAFVVTYKFLIVFVPLAMVMSMIIALLVNSLPKLKGLYMVAFFLPYLSSGVVTSLIVKGLLSYNGPFNTFLRNKMGWDIDWLGNPHTAIVIVSLMIAWKMSGYYGLILISGLSNINHEIYEAAAIDGVSPWNRFWKITFPMLYPAFFTVAVLAVGVSFGIFTEVYQLTGGGPNFATNTWQMEIYNQAFVGLKSGYASAVALLASVVTFASIGIIRKLLEKWGERNGWT</sequence>
<keyword evidence="3" id="KW-1003">Cell membrane</keyword>
<gene>
    <name evidence="9" type="ORF">EsVE80_00170</name>
</gene>
<evidence type="ECO:0000259" key="8">
    <source>
        <dbReference type="PROSITE" id="PS50928"/>
    </source>
</evidence>
<evidence type="ECO:0000256" key="6">
    <source>
        <dbReference type="ARBA" id="ARBA00023136"/>
    </source>
</evidence>
<dbReference type="PANTHER" id="PTHR30193:SF37">
    <property type="entry name" value="INNER MEMBRANE ABC TRANSPORTER PERMEASE PROTEIN YCJO"/>
    <property type="match status" value="1"/>
</dbReference>
<accession>A0A679IL09</accession>
<evidence type="ECO:0000256" key="5">
    <source>
        <dbReference type="ARBA" id="ARBA00022989"/>
    </source>
</evidence>
<dbReference type="EMBL" id="AP022822">
    <property type="protein sequence ID" value="BCA84494.1"/>
    <property type="molecule type" value="Genomic_DNA"/>
</dbReference>
<comment type="subcellular location">
    <subcellularLocation>
        <location evidence="1 7">Cell membrane</location>
        <topology evidence="1 7">Multi-pass membrane protein</topology>
    </subcellularLocation>
</comment>
<feature type="transmembrane region" description="Helical" evidence="7">
    <location>
        <begin position="144"/>
        <end position="161"/>
    </location>
</feature>
<dbReference type="PANTHER" id="PTHR30193">
    <property type="entry name" value="ABC TRANSPORTER PERMEASE PROTEIN"/>
    <property type="match status" value="1"/>
</dbReference>
<dbReference type="RefSeq" id="WP_232061221.1">
    <property type="nucleotide sequence ID" value="NZ_AP022822.1"/>
</dbReference>
<dbReference type="Gene3D" id="1.10.3720.10">
    <property type="entry name" value="MetI-like"/>
    <property type="match status" value="1"/>
</dbReference>
<evidence type="ECO:0000256" key="3">
    <source>
        <dbReference type="ARBA" id="ARBA00022475"/>
    </source>
</evidence>
<keyword evidence="6 7" id="KW-0472">Membrane</keyword>
<dbReference type="SUPFAM" id="SSF161098">
    <property type="entry name" value="MetI-like"/>
    <property type="match status" value="1"/>
</dbReference>
<evidence type="ECO:0000313" key="9">
    <source>
        <dbReference type="EMBL" id="BCA84494.1"/>
    </source>
</evidence>
<dbReference type="InterPro" id="IPR035906">
    <property type="entry name" value="MetI-like_sf"/>
</dbReference>
<keyword evidence="2 7" id="KW-0813">Transport</keyword>
<feature type="transmembrane region" description="Helical" evidence="7">
    <location>
        <begin position="257"/>
        <end position="277"/>
    </location>
</feature>
<dbReference type="InterPro" id="IPR000515">
    <property type="entry name" value="MetI-like"/>
</dbReference>
<evidence type="ECO:0000256" key="1">
    <source>
        <dbReference type="ARBA" id="ARBA00004651"/>
    </source>
</evidence>
<keyword evidence="4 7" id="KW-0812">Transmembrane</keyword>
<dbReference type="CDD" id="cd06261">
    <property type="entry name" value="TM_PBP2"/>
    <property type="match status" value="1"/>
</dbReference>
<feature type="transmembrane region" description="Helical" evidence="7">
    <location>
        <begin position="7"/>
        <end position="32"/>
    </location>
</feature>
<comment type="similarity">
    <text evidence="7">Belongs to the binding-protein-dependent transport system permease family.</text>
</comment>
<proteinExistence type="inferred from homology"/>
<protein>
    <submittedName>
        <fullName evidence="9">Sugar ABC transporter permease</fullName>
    </submittedName>
</protein>
<dbReference type="AlphaFoldDB" id="A0A679IL09"/>
<feature type="transmembrane region" description="Helical" evidence="7">
    <location>
        <begin position="72"/>
        <end position="91"/>
    </location>
</feature>
<feature type="domain" description="ABC transmembrane type-1" evidence="8">
    <location>
        <begin position="66"/>
        <end position="277"/>
    </location>
</feature>
<dbReference type="GO" id="GO:0005886">
    <property type="term" value="C:plasma membrane"/>
    <property type="evidence" value="ECO:0007669"/>
    <property type="project" value="UniProtKB-SubCell"/>
</dbReference>
<dbReference type="Proteomes" id="UP000502998">
    <property type="component" value="Chromosome"/>
</dbReference>
<evidence type="ECO:0000313" key="10">
    <source>
        <dbReference type="Proteomes" id="UP000502998"/>
    </source>
</evidence>
<organism evidence="9 10">
    <name type="scientific">Enterococcus saigonensis</name>
    <dbReference type="NCBI Taxonomy" id="1805431"/>
    <lineage>
        <taxon>Bacteria</taxon>
        <taxon>Bacillati</taxon>
        <taxon>Bacillota</taxon>
        <taxon>Bacilli</taxon>
        <taxon>Lactobacillales</taxon>
        <taxon>Enterococcaceae</taxon>
        <taxon>Enterococcus</taxon>
    </lineage>
</organism>
<dbReference type="Pfam" id="PF00528">
    <property type="entry name" value="BPD_transp_1"/>
    <property type="match status" value="1"/>
</dbReference>
<evidence type="ECO:0000256" key="2">
    <source>
        <dbReference type="ARBA" id="ARBA00022448"/>
    </source>
</evidence>
<name>A0A679IL09_9ENTE</name>
<evidence type="ECO:0000256" key="7">
    <source>
        <dbReference type="RuleBase" id="RU363032"/>
    </source>
</evidence>
<dbReference type="GO" id="GO:0055085">
    <property type="term" value="P:transmembrane transport"/>
    <property type="evidence" value="ECO:0007669"/>
    <property type="project" value="InterPro"/>
</dbReference>
<reference evidence="9 10" key="1">
    <citation type="submission" date="2020-02" db="EMBL/GenBank/DDBJ databases">
        <title>Characterization of vanA genotype vancomycin-resistant Enterococcus saigonensis VE80.</title>
        <authorList>
            <person name="Harada T."/>
            <person name="Motooka D."/>
            <person name="Nakamura S."/>
            <person name="Yamamoto Y."/>
            <person name="Kawahara R."/>
            <person name="Kawatsu K."/>
        </authorList>
    </citation>
    <scope>NUCLEOTIDE SEQUENCE [LARGE SCALE GENOMIC DNA]</scope>
    <source>
        <strain evidence="9 10">VE80</strain>
    </source>
</reference>
<keyword evidence="5 7" id="KW-1133">Transmembrane helix</keyword>
<dbReference type="KEGG" id="esg:EsVE80_00170"/>
<dbReference type="InterPro" id="IPR051393">
    <property type="entry name" value="ABC_transporter_permease"/>
</dbReference>
<evidence type="ECO:0000256" key="4">
    <source>
        <dbReference type="ARBA" id="ARBA00022692"/>
    </source>
</evidence>
<keyword evidence="10" id="KW-1185">Reference proteome</keyword>
<dbReference type="PROSITE" id="PS50928">
    <property type="entry name" value="ABC_TM1"/>
    <property type="match status" value="1"/>
</dbReference>
<feature type="transmembrane region" description="Helical" evidence="7">
    <location>
        <begin position="103"/>
        <end position="124"/>
    </location>
</feature>
<feature type="transmembrane region" description="Helical" evidence="7">
    <location>
        <begin position="204"/>
        <end position="224"/>
    </location>
</feature>